<sequence length="195" mass="21573">MARHSETVEPRGRARGRSPLLGGATFELRHRVARVAWSTCWILFARWTPPQLQPLRRLVLRAFGADIHPTAMVRSSVKIWWPGNLKMGERASLGPGAICYNVASVTIEDFAIVSQRAHLCTGTHDIDDPDFPLRARPIKVGRNAWVAAEAFVGPGVHIGEGAVLGARAVTFRNLEDWTVYGGNHAKPLRSRKKIV</sequence>
<dbReference type="InterPro" id="IPR001451">
    <property type="entry name" value="Hexapep"/>
</dbReference>
<keyword evidence="4" id="KW-1185">Reference proteome</keyword>
<gene>
    <name evidence="3" type="ORF">V1479_16840</name>
</gene>
<name>A0ABV3WWL7_9HYPH</name>
<dbReference type="InterPro" id="IPR051159">
    <property type="entry name" value="Hexapeptide_acetyltransf"/>
</dbReference>
<dbReference type="Pfam" id="PF00132">
    <property type="entry name" value="Hexapep"/>
    <property type="match status" value="1"/>
</dbReference>
<protein>
    <submittedName>
        <fullName evidence="3">Colanic acid biosynthesis acetyltransferase</fullName>
    </submittedName>
</protein>
<evidence type="ECO:0000313" key="3">
    <source>
        <dbReference type="EMBL" id="MEX4008979.1"/>
    </source>
</evidence>
<evidence type="ECO:0000256" key="1">
    <source>
        <dbReference type="ARBA" id="ARBA00007274"/>
    </source>
</evidence>
<comment type="caution">
    <text evidence="3">The sequence shown here is derived from an EMBL/GenBank/DDBJ whole genome shotgun (WGS) entry which is preliminary data.</text>
</comment>
<dbReference type="EMBL" id="JAZHFV010000006">
    <property type="protein sequence ID" value="MEX4008979.1"/>
    <property type="molecule type" value="Genomic_DNA"/>
</dbReference>
<organism evidence="3 4">
    <name type="scientific">Neoaquamicrobium sediminum</name>
    <dbReference type="NCBI Taxonomy" id="1849104"/>
    <lineage>
        <taxon>Bacteria</taxon>
        <taxon>Pseudomonadati</taxon>
        <taxon>Pseudomonadota</taxon>
        <taxon>Alphaproteobacteria</taxon>
        <taxon>Hyphomicrobiales</taxon>
        <taxon>Phyllobacteriaceae</taxon>
        <taxon>Neoaquamicrobium</taxon>
    </lineage>
</organism>
<dbReference type="PANTHER" id="PTHR23416:SF23">
    <property type="entry name" value="ACETYLTRANSFERASE C18B11.09C-RELATED"/>
    <property type="match status" value="1"/>
</dbReference>
<evidence type="ECO:0000313" key="4">
    <source>
        <dbReference type="Proteomes" id="UP001559025"/>
    </source>
</evidence>
<dbReference type="SUPFAM" id="SSF51161">
    <property type="entry name" value="Trimeric LpxA-like enzymes"/>
    <property type="match status" value="1"/>
</dbReference>
<comment type="similarity">
    <text evidence="1">Belongs to the transferase hexapeptide repeat family.</text>
</comment>
<dbReference type="InterPro" id="IPR011004">
    <property type="entry name" value="Trimer_LpxA-like_sf"/>
</dbReference>
<dbReference type="CDD" id="cd05825">
    <property type="entry name" value="LbH_wcaF_like"/>
    <property type="match status" value="1"/>
</dbReference>
<evidence type="ECO:0000256" key="2">
    <source>
        <dbReference type="ARBA" id="ARBA00022679"/>
    </source>
</evidence>
<proteinExistence type="inferred from homology"/>
<accession>A0ABV3WWL7</accession>
<dbReference type="Gene3D" id="2.160.10.10">
    <property type="entry name" value="Hexapeptide repeat proteins"/>
    <property type="match status" value="1"/>
</dbReference>
<dbReference type="Proteomes" id="UP001559025">
    <property type="component" value="Unassembled WGS sequence"/>
</dbReference>
<reference evidence="3 4" key="1">
    <citation type="submission" date="2024-01" db="EMBL/GenBank/DDBJ databases">
        <title>New evidence supports the origin of RcGTA from prophage.</title>
        <authorList>
            <person name="Xu Y."/>
            <person name="Liu B."/>
            <person name="Chen F."/>
        </authorList>
    </citation>
    <scope>NUCLEOTIDE SEQUENCE [LARGE SCALE GENOMIC DNA]</scope>
    <source>
        <strain evidence="3 4">CBW1107-2</strain>
    </source>
</reference>
<dbReference type="RefSeq" id="WP_368803965.1">
    <property type="nucleotide sequence ID" value="NZ_JAZHFV010000006.1"/>
</dbReference>
<keyword evidence="2" id="KW-0808">Transferase</keyword>
<dbReference type="PANTHER" id="PTHR23416">
    <property type="entry name" value="SIALIC ACID SYNTHASE-RELATED"/>
    <property type="match status" value="1"/>
</dbReference>